<evidence type="ECO:0000256" key="1">
    <source>
        <dbReference type="ARBA" id="ARBA00005568"/>
    </source>
</evidence>
<sequence>MMKTNKLREILNNNQPSIATRILSAWPTITEAVASTGKFDYIEFVAEYAPFSHADLENICRAAELHNISTMIKVDFQNRAYVAQKAMASGFQALLLTDHKTPEEVRETMYVIRPDTPEDGGRFGYPNRRWIGYQPNLSQMDYAAMVRNTVAAFMVEKKECLDNLEEICEIPGVDMVQFGPSDYSMSLGWNAGAHVDEYKAAEREMIRIALKHGVQPRCEINSADEAKYYIDLGVRHFCIGDELRNNMTYWNNVGGALKEIVDTL</sequence>
<feature type="domain" description="HpcH/HpaI aldolase/citrate lyase" evidence="4">
    <location>
        <begin position="61"/>
        <end position="215"/>
    </location>
</feature>
<reference evidence="6 8" key="3">
    <citation type="submission" date="2017-07" db="EMBL/GenBank/DDBJ databases">
        <title>Prevalence of linear plasmids in Cutibacterium (Propionibacterium) acnes isolates obtained from prostatic tissue.</title>
        <authorList>
            <person name="Davidsson S."/>
            <person name="Carlsson J."/>
            <person name="Molling P."/>
            <person name="Andren O."/>
            <person name="Andersson S.-O."/>
            <person name="Brzuszkiewicz E."/>
            <person name="Poehlein A."/>
            <person name="Al-Zeer M."/>
            <person name="Brinkmann V."/>
            <person name="Scavenius C."/>
            <person name="Nazipi S."/>
            <person name="Soderquist B."/>
            <person name="Bruggemann H."/>
        </authorList>
    </citation>
    <scope>NUCLEOTIDE SEQUENCE [LARGE SCALE GENOMIC DNA]</scope>
    <source>
        <strain evidence="6 8">DSM 753</strain>
    </source>
</reference>
<dbReference type="PANTHER" id="PTHR30502">
    <property type="entry name" value="2-KETO-3-DEOXY-L-RHAMNONATE ALDOLASE"/>
    <property type="match status" value="1"/>
</dbReference>
<reference evidence="5 7" key="1">
    <citation type="submission" date="2007-08" db="EMBL/GenBank/DDBJ databases">
        <title>Draft genome sequence of Clostridium leptum (DSM 753).</title>
        <authorList>
            <person name="Sudarsanam P."/>
            <person name="Ley R."/>
            <person name="Guruge J."/>
            <person name="Turnbaugh P.J."/>
            <person name="Mahowald M."/>
            <person name="Liep D."/>
            <person name="Gordon J."/>
        </authorList>
    </citation>
    <scope>NUCLEOTIDE SEQUENCE [LARGE SCALE GENOMIC DNA]</scope>
    <source>
        <strain evidence="5 7">DSM 753</strain>
    </source>
</reference>
<proteinExistence type="inferred from homology"/>
<dbReference type="GO" id="GO:0005737">
    <property type="term" value="C:cytoplasm"/>
    <property type="evidence" value="ECO:0007669"/>
    <property type="project" value="TreeGrafter"/>
</dbReference>
<dbReference type="Gene3D" id="3.20.20.60">
    <property type="entry name" value="Phosphoenolpyruvate-binding domains"/>
    <property type="match status" value="1"/>
</dbReference>
<keyword evidence="8" id="KW-1185">Reference proteome</keyword>
<dbReference type="GO" id="GO:0016832">
    <property type="term" value="F:aldehyde-lyase activity"/>
    <property type="evidence" value="ECO:0007669"/>
    <property type="project" value="TreeGrafter"/>
</dbReference>
<comment type="similarity">
    <text evidence="1">Belongs to the HpcH/HpaI aldolase family.</text>
</comment>
<dbReference type="InterPro" id="IPR015813">
    <property type="entry name" value="Pyrv/PenolPyrv_kinase-like_dom"/>
</dbReference>
<evidence type="ECO:0000256" key="3">
    <source>
        <dbReference type="ARBA" id="ARBA00023239"/>
    </source>
</evidence>
<dbReference type="EMBL" id="NOXF01000001">
    <property type="protein sequence ID" value="PEQ25826.1"/>
    <property type="molecule type" value="Genomic_DNA"/>
</dbReference>
<dbReference type="SUPFAM" id="SSF51621">
    <property type="entry name" value="Phosphoenolpyruvate/pyruvate domain"/>
    <property type="match status" value="1"/>
</dbReference>
<comment type="caution">
    <text evidence="5">The sequence shown here is derived from an EMBL/GenBank/DDBJ whole genome shotgun (WGS) entry which is preliminary data.</text>
</comment>
<reference evidence="5 7" key="2">
    <citation type="submission" date="2007-08" db="EMBL/GenBank/DDBJ databases">
        <authorList>
            <person name="Fulton L."/>
            <person name="Clifton S."/>
            <person name="Fulton B."/>
            <person name="Xu J."/>
            <person name="Minx P."/>
            <person name="Pepin K.H."/>
            <person name="Johnson M."/>
            <person name="Thiruvilangam P."/>
            <person name="Bhonagiri V."/>
            <person name="Nash W.E."/>
            <person name="Wang C."/>
            <person name="Mardis E.R."/>
            <person name="Wilson R.K."/>
        </authorList>
    </citation>
    <scope>NUCLEOTIDE SEQUENCE [LARGE SCALE GENOMIC DNA]</scope>
    <source>
        <strain evidence="5 7">DSM 753</strain>
    </source>
</reference>
<evidence type="ECO:0000313" key="7">
    <source>
        <dbReference type="Proteomes" id="UP000003490"/>
    </source>
</evidence>
<dbReference type="AlphaFoldDB" id="A7VWV5"/>
<evidence type="ECO:0000313" key="6">
    <source>
        <dbReference type="EMBL" id="PEQ25826.1"/>
    </source>
</evidence>
<dbReference type="EMBL" id="ABCB02000020">
    <property type="protein sequence ID" value="EDO60252.1"/>
    <property type="molecule type" value="Genomic_DNA"/>
</dbReference>
<evidence type="ECO:0000313" key="5">
    <source>
        <dbReference type="EMBL" id="EDO60252.1"/>
    </source>
</evidence>
<dbReference type="Proteomes" id="UP000220611">
    <property type="component" value="Unassembled WGS sequence"/>
</dbReference>
<dbReference type="PANTHER" id="PTHR30502:SF0">
    <property type="entry name" value="PHOSPHOENOLPYRUVATE CARBOXYLASE FAMILY PROTEIN"/>
    <property type="match status" value="1"/>
</dbReference>
<dbReference type="HOGENOM" id="CLU_1052539_0_0_9"/>
<accession>A7VWV5</accession>
<keyword evidence="3 5" id="KW-0456">Lyase</keyword>
<protein>
    <submittedName>
        <fullName evidence="6">2,4-dihydroxyhept-2-ene-1,7-dioic acid aldolase</fullName>
    </submittedName>
    <submittedName>
        <fullName evidence="5">HpcH/HpaI aldolase/citrate lyase family protein</fullName>
    </submittedName>
</protein>
<organism evidence="5 7">
    <name type="scientific">[Clostridium] leptum DSM 753</name>
    <dbReference type="NCBI Taxonomy" id="428125"/>
    <lineage>
        <taxon>Bacteria</taxon>
        <taxon>Bacillati</taxon>
        <taxon>Bacillota</taxon>
        <taxon>Clostridia</taxon>
        <taxon>Eubacteriales</taxon>
        <taxon>Oscillospiraceae</taxon>
        <taxon>Oscillospiraceae incertae sedis</taxon>
    </lineage>
</organism>
<name>A7VWV5_9FIRM</name>
<dbReference type="eggNOG" id="COG3836">
    <property type="taxonomic scope" value="Bacteria"/>
</dbReference>
<dbReference type="InterPro" id="IPR040442">
    <property type="entry name" value="Pyrv_kinase-like_dom_sf"/>
</dbReference>
<dbReference type="Pfam" id="PF03328">
    <property type="entry name" value="HpcH_HpaI"/>
    <property type="match status" value="1"/>
</dbReference>
<evidence type="ECO:0000259" key="4">
    <source>
        <dbReference type="Pfam" id="PF03328"/>
    </source>
</evidence>
<dbReference type="Proteomes" id="UP000003490">
    <property type="component" value="Unassembled WGS sequence"/>
</dbReference>
<evidence type="ECO:0000313" key="8">
    <source>
        <dbReference type="Proteomes" id="UP000220611"/>
    </source>
</evidence>
<gene>
    <name evidence="6" type="ORF">CH238_02190</name>
    <name evidence="5" type="ORF">CLOLEP_03078</name>
</gene>
<dbReference type="InterPro" id="IPR050251">
    <property type="entry name" value="HpcH-HpaI_aldolase"/>
</dbReference>
<dbReference type="InterPro" id="IPR005000">
    <property type="entry name" value="Aldolase/citrate-lyase_domain"/>
</dbReference>
<dbReference type="GO" id="GO:0046872">
    <property type="term" value="F:metal ion binding"/>
    <property type="evidence" value="ECO:0007669"/>
    <property type="project" value="UniProtKB-KW"/>
</dbReference>
<evidence type="ECO:0000256" key="2">
    <source>
        <dbReference type="ARBA" id="ARBA00022723"/>
    </source>
</evidence>
<keyword evidence="2" id="KW-0479">Metal-binding</keyword>